<dbReference type="SUPFAM" id="SSF52540">
    <property type="entry name" value="P-loop containing nucleoside triphosphate hydrolases"/>
    <property type="match status" value="1"/>
</dbReference>
<feature type="signal peptide" evidence="4">
    <location>
        <begin position="1"/>
        <end position="32"/>
    </location>
</feature>
<keyword evidence="3" id="KW-1133">Transmembrane helix</keyword>
<keyword evidence="3" id="KW-0812">Transmembrane</keyword>
<reference evidence="7" key="1">
    <citation type="submission" date="2022-01" db="EMBL/GenBank/DDBJ databases">
        <authorList>
            <person name="Braso-Vives M."/>
        </authorList>
    </citation>
    <scope>NUCLEOTIDE SEQUENCE</scope>
</reference>
<dbReference type="InterPro" id="IPR036116">
    <property type="entry name" value="FN3_sf"/>
</dbReference>
<keyword evidence="8" id="KW-1185">Reference proteome</keyword>
<dbReference type="PROSITE" id="PS50853">
    <property type="entry name" value="FN3"/>
    <property type="match status" value="1"/>
</dbReference>
<feature type="compositionally biased region" description="Basic and acidic residues" evidence="2">
    <location>
        <begin position="1174"/>
        <end position="1192"/>
    </location>
</feature>
<dbReference type="SMART" id="SM00060">
    <property type="entry name" value="FN3"/>
    <property type="match status" value="1"/>
</dbReference>
<dbReference type="InterPro" id="IPR003599">
    <property type="entry name" value="Ig_sub"/>
</dbReference>
<dbReference type="GO" id="GO:0006915">
    <property type="term" value="P:apoptotic process"/>
    <property type="evidence" value="ECO:0007669"/>
    <property type="project" value="UniProtKB-ARBA"/>
</dbReference>
<dbReference type="OrthoDB" id="6161812at2759"/>
<gene>
    <name evidence="7" type="primary">Hypp8039</name>
    <name evidence="7" type="ORF">BLAG_LOCUS9406</name>
</gene>
<dbReference type="SUPFAM" id="SSF48726">
    <property type="entry name" value="Immunoglobulin"/>
    <property type="match status" value="1"/>
</dbReference>
<feature type="domain" description="Ig-like" evidence="5">
    <location>
        <begin position="27"/>
        <end position="144"/>
    </location>
</feature>
<dbReference type="GO" id="GO:0043531">
    <property type="term" value="F:ADP binding"/>
    <property type="evidence" value="ECO:0007669"/>
    <property type="project" value="InterPro"/>
</dbReference>
<accession>A0A8K0EDM6</accession>
<dbReference type="PROSITE" id="PS50835">
    <property type="entry name" value="IG_LIKE"/>
    <property type="match status" value="1"/>
</dbReference>
<keyword evidence="1" id="KW-0393">Immunoglobulin domain</keyword>
<keyword evidence="3" id="KW-0472">Membrane</keyword>
<name>A0A8K0EDM6_BRALA</name>
<dbReference type="SUPFAM" id="SSF49265">
    <property type="entry name" value="Fibronectin type III"/>
    <property type="match status" value="1"/>
</dbReference>
<feature type="region of interest" description="Disordered" evidence="2">
    <location>
        <begin position="1174"/>
        <end position="1203"/>
    </location>
</feature>
<feature type="compositionally biased region" description="Polar residues" evidence="2">
    <location>
        <begin position="1251"/>
        <end position="1263"/>
    </location>
</feature>
<evidence type="ECO:0000256" key="3">
    <source>
        <dbReference type="SAM" id="Phobius"/>
    </source>
</evidence>
<evidence type="ECO:0000259" key="5">
    <source>
        <dbReference type="PROSITE" id="PS50835"/>
    </source>
</evidence>
<evidence type="ECO:0000313" key="7">
    <source>
        <dbReference type="EMBL" id="CAH1247866.1"/>
    </source>
</evidence>
<feature type="transmembrane region" description="Helical" evidence="3">
    <location>
        <begin position="354"/>
        <end position="377"/>
    </location>
</feature>
<dbReference type="PANTHER" id="PTHR22845">
    <property type="entry name" value="APOPTOTIC PROTEASE-ACTIVATING FACTOR 1"/>
    <property type="match status" value="1"/>
</dbReference>
<protein>
    <submittedName>
        <fullName evidence="7">Hypp8039 protein</fullName>
    </submittedName>
</protein>
<evidence type="ECO:0000256" key="4">
    <source>
        <dbReference type="SAM" id="SignalP"/>
    </source>
</evidence>
<dbReference type="InterPro" id="IPR036179">
    <property type="entry name" value="Ig-like_dom_sf"/>
</dbReference>
<sequence length="1295" mass="147326">MAVKMRNRQVLIWAFLSIVVLVNDVMPLAGNALETIREEVAEGESVVLDCDLEYDPNKELYWVQDLGGTGLRFILQRFENSSPEHVELHHPYRNRTDITLEGPEGTSLRIGIVRRTDNATDGRYYECQQPQGDKRKSRYELHVTYRPDPPTDIEIRGVRLYSFNISCTASDGGGLSQKLCLKHLGKNLSIICKEDIDQGEEVQFSVKGLNYSTPYQLCVYAENQLGSSGCGQASVVIVTTEAIGQFYAELKFLNVPFTSSDLNDQRNRQLVYRLNKTLIGLLQPSHPDLTVEVTEIRQGSVKVTVLFKGVQKELETIKGTLKEAVTGGDLAHLGVDPHYFHTFAHRKAETSTPVWIPILIAVVIIVLLTAGGLLLYWKWKKRATEVTNVPEPTTYFESEDFKRLSQQLEHSNICIVHGQLGIGKSQAVMNFVKQFQAKTKSYVTWFIGNTNNFSDTITNEDTGLSQKTVLKKLLEFVEELKESGRPVNIKQGEKDIAKICEALKASKNKCLLVFDDVQDISVIPRQLLTPWPELTILITTMDETLGLHSDYPEIPRLKMKGFSQTDVVSFLTSGSEDNVFKQTDHTVLRELAHQFAFLPLGLSLAKCHILGSGTSVQEYLHHLHQQRQAMGRGNKNLSEPERNIFAAVQLLLTHRMDEASRQVLQLMAFLMPNNIPIGIISEAYWHLSGRELNIDEFIKAVRKLSLGQVTVEKKTEMRLLTIHQLTQRAVLDMLSEKEQDEMICALVKAFLVLFTKDTREIRVGHFVSQLYPHLLSLLGHPTLSLENLLSVENSEHLLTALIRLNEVLCYLYCQQRHPDRAMDAADKVKRLCNHICKDLPSEHISEVYGKLKREGLDRFQNDVYGKTVTRQLLTSSNIDVLKLKVPQDVADRLALMAESFQPLSKEQYCHLITYEAALNEDQIKALCLIELVASVFYTSGRILFYLHGDRRKEYFETAWKELHFSHNLSREFASDTQVHLLNEMLSKRAGILYLLKEKSPDNPQEQKNDLLQVINGYKELISDQNTYFEYGILKKVQKDDFHAMFCYRSIVDSFKRLAKLTSSPDERRRFFLDHNNNAKMMIGYAEKQGTRDQEGRIIDGLELLPEVYNMRAQFIIDMYEAGFKDDLPEDDRLSSAAEWANKALGIMSCKPLRQAKAYLLLASASMMAYNQKEDECSDHEESAKETATDEKQPLMQEGPTDKNDMLAQTEEYLNQSRKIFKEFPNAVADIDEANTLMEKLMKCKDEATEMQAPQSPRGTSNKPIQEELAARGDDWSLNGVGEDRDVEGIEMKILP</sequence>
<dbReference type="InterPro" id="IPR003961">
    <property type="entry name" value="FN3_dom"/>
</dbReference>
<keyword evidence="4" id="KW-0732">Signal</keyword>
<dbReference type="GO" id="GO:0005829">
    <property type="term" value="C:cytosol"/>
    <property type="evidence" value="ECO:0007669"/>
    <property type="project" value="UniProtKB-ARBA"/>
</dbReference>
<evidence type="ECO:0000256" key="2">
    <source>
        <dbReference type="SAM" id="MobiDB-lite"/>
    </source>
</evidence>
<dbReference type="CDD" id="cd00063">
    <property type="entry name" value="FN3"/>
    <property type="match status" value="1"/>
</dbReference>
<dbReference type="PANTHER" id="PTHR22845:SF5">
    <property type="entry name" value="APOPTOTIC PROTEASE-ACTIVATING FACTOR 1"/>
    <property type="match status" value="1"/>
</dbReference>
<dbReference type="InterPro" id="IPR013783">
    <property type="entry name" value="Ig-like_fold"/>
</dbReference>
<dbReference type="Proteomes" id="UP000838412">
    <property type="component" value="Chromosome 16"/>
</dbReference>
<proteinExistence type="predicted"/>
<dbReference type="InterPro" id="IPR027417">
    <property type="entry name" value="P-loop_NTPase"/>
</dbReference>
<feature type="compositionally biased region" description="Basic and acidic residues" evidence="2">
    <location>
        <begin position="1281"/>
        <end position="1295"/>
    </location>
</feature>
<organism evidence="7 8">
    <name type="scientific">Branchiostoma lanceolatum</name>
    <name type="common">Common lancelet</name>
    <name type="synonym">Amphioxus lanceolatum</name>
    <dbReference type="NCBI Taxonomy" id="7740"/>
    <lineage>
        <taxon>Eukaryota</taxon>
        <taxon>Metazoa</taxon>
        <taxon>Chordata</taxon>
        <taxon>Cephalochordata</taxon>
        <taxon>Leptocardii</taxon>
        <taxon>Amphioxiformes</taxon>
        <taxon>Branchiostomatidae</taxon>
        <taxon>Branchiostoma</taxon>
    </lineage>
</organism>
<feature type="compositionally biased region" description="Basic and acidic residues" evidence="2">
    <location>
        <begin position="1264"/>
        <end position="1274"/>
    </location>
</feature>
<dbReference type="EMBL" id="OV696701">
    <property type="protein sequence ID" value="CAH1247866.1"/>
    <property type="molecule type" value="Genomic_DNA"/>
</dbReference>
<dbReference type="InterPro" id="IPR007110">
    <property type="entry name" value="Ig-like_dom"/>
</dbReference>
<evidence type="ECO:0000256" key="1">
    <source>
        <dbReference type="ARBA" id="ARBA00023319"/>
    </source>
</evidence>
<feature type="region of interest" description="Disordered" evidence="2">
    <location>
        <begin position="1248"/>
        <end position="1295"/>
    </location>
</feature>
<dbReference type="SMART" id="SM00409">
    <property type="entry name" value="IG"/>
    <property type="match status" value="1"/>
</dbReference>
<feature type="domain" description="Fibronectin type-III" evidence="6">
    <location>
        <begin position="149"/>
        <end position="242"/>
    </location>
</feature>
<dbReference type="Gene3D" id="2.60.40.10">
    <property type="entry name" value="Immunoglobulins"/>
    <property type="match status" value="1"/>
</dbReference>
<evidence type="ECO:0000259" key="6">
    <source>
        <dbReference type="PROSITE" id="PS50853"/>
    </source>
</evidence>
<evidence type="ECO:0000313" key="8">
    <source>
        <dbReference type="Proteomes" id="UP000838412"/>
    </source>
</evidence>
<feature type="chain" id="PRO_5035440853" evidence="4">
    <location>
        <begin position="33"/>
        <end position="1295"/>
    </location>
</feature>
<dbReference type="Gene3D" id="3.40.50.300">
    <property type="entry name" value="P-loop containing nucleotide triphosphate hydrolases"/>
    <property type="match status" value="1"/>
</dbReference>